<protein>
    <recommendedName>
        <fullName evidence="1">IstB-like ATP-binding domain-containing protein</fullName>
    </recommendedName>
</protein>
<dbReference type="InterPro" id="IPR002611">
    <property type="entry name" value="IstB_ATP-bd"/>
</dbReference>
<evidence type="ECO:0000259" key="1">
    <source>
        <dbReference type="Pfam" id="PF01695"/>
    </source>
</evidence>
<evidence type="ECO:0000313" key="3">
    <source>
        <dbReference type="Proteomes" id="UP001565435"/>
    </source>
</evidence>
<evidence type="ECO:0000313" key="2">
    <source>
        <dbReference type="EMBL" id="MEY9258360.1"/>
    </source>
</evidence>
<gene>
    <name evidence="2" type="ORF">ABH903_001379</name>
</gene>
<keyword evidence="3" id="KW-1185">Reference proteome</keyword>
<dbReference type="Gene3D" id="3.40.50.300">
    <property type="entry name" value="P-loop containing nucleotide triphosphate hydrolases"/>
    <property type="match status" value="1"/>
</dbReference>
<dbReference type="Proteomes" id="UP001565435">
    <property type="component" value="Unassembled WGS sequence"/>
</dbReference>
<comment type="caution">
    <text evidence="2">The sequence shown here is derived from an EMBL/GenBank/DDBJ whole genome shotgun (WGS) entry which is preliminary data.</text>
</comment>
<feature type="domain" description="IstB-like ATP-binding" evidence="1">
    <location>
        <begin position="3"/>
        <end position="95"/>
    </location>
</feature>
<dbReference type="EMBL" id="JBGBYS010000005">
    <property type="protein sequence ID" value="MEY9258360.1"/>
    <property type="molecule type" value="Genomic_DNA"/>
</dbReference>
<proteinExistence type="predicted"/>
<accession>A0ABV4EIR7</accession>
<reference evidence="2 3" key="1">
    <citation type="submission" date="2024-07" db="EMBL/GenBank/DDBJ databases">
        <title>Mealworm larvae gut microbial communities from Newark, Delaware, USA.</title>
        <authorList>
            <person name="Blenner M."/>
        </authorList>
    </citation>
    <scope>NUCLEOTIDE SEQUENCE [LARGE SCALE GENOMIC DNA]</scope>
    <source>
        <strain evidence="2 3">UD i117</strain>
    </source>
</reference>
<name>A0ABV4EIR7_BREEP</name>
<sequence length="259" mass="29727">MPDLEESLAAAQDKAGGRGKWLRKNSAFALLVIDECLLDEPDDDVRSMLLELLERRYDTTSTVFRTKYAKKDWHQRLGSGVHADAIMDCIVHNTIWINTIWITTGEMNMREHGGSITECPDGERRYPAGDHRHDPVALKGNIRWCSTAIVGGAHTTEYSGRCRQRRNLTLIIFPGRRFNCHYSVLQGRGTRLGVVSGRTLESLGCQECGVCRRAVRRHPPCRPRPPCTRPTRRARRWFPRGRRRPRLAPGCRKRWRSGW</sequence>
<dbReference type="Pfam" id="PF01695">
    <property type="entry name" value="IstB_IS21"/>
    <property type="match status" value="1"/>
</dbReference>
<organism evidence="2 3">
    <name type="scientific">Brevibacterium epidermidis</name>
    <dbReference type="NCBI Taxonomy" id="1698"/>
    <lineage>
        <taxon>Bacteria</taxon>
        <taxon>Bacillati</taxon>
        <taxon>Actinomycetota</taxon>
        <taxon>Actinomycetes</taxon>
        <taxon>Micrococcales</taxon>
        <taxon>Brevibacteriaceae</taxon>
        <taxon>Brevibacterium</taxon>
    </lineage>
</organism>
<dbReference type="InterPro" id="IPR027417">
    <property type="entry name" value="P-loop_NTPase"/>
</dbReference>